<accession>A0ABW4QVI5</accession>
<organism evidence="2 3">
    <name type="scientific">Hymenobacter bucti</name>
    <dbReference type="NCBI Taxonomy" id="1844114"/>
    <lineage>
        <taxon>Bacteria</taxon>
        <taxon>Pseudomonadati</taxon>
        <taxon>Bacteroidota</taxon>
        <taxon>Cytophagia</taxon>
        <taxon>Cytophagales</taxon>
        <taxon>Hymenobacteraceae</taxon>
        <taxon>Hymenobacter</taxon>
    </lineage>
</organism>
<dbReference type="Proteomes" id="UP001597197">
    <property type="component" value="Unassembled WGS sequence"/>
</dbReference>
<evidence type="ECO:0000259" key="1">
    <source>
        <dbReference type="Pfam" id="PF07705"/>
    </source>
</evidence>
<reference evidence="3" key="1">
    <citation type="journal article" date="2019" name="Int. J. Syst. Evol. Microbiol.">
        <title>The Global Catalogue of Microorganisms (GCM) 10K type strain sequencing project: providing services to taxonomists for standard genome sequencing and annotation.</title>
        <authorList>
            <consortium name="The Broad Institute Genomics Platform"/>
            <consortium name="The Broad Institute Genome Sequencing Center for Infectious Disease"/>
            <person name="Wu L."/>
            <person name="Ma J."/>
        </authorList>
    </citation>
    <scope>NUCLEOTIDE SEQUENCE [LARGE SCALE GENOMIC DNA]</scope>
    <source>
        <strain evidence="3">CGMCC 1.15795</strain>
    </source>
</reference>
<feature type="domain" description="CARDB" evidence="1">
    <location>
        <begin position="515"/>
        <end position="631"/>
    </location>
</feature>
<feature type="domain" description="CARDB" evidence="1">
    <location>
        <begin position="645"/>
        <end position="752"/>
    </location>
</feature>
<name>A0ABW4QVI5_9BACT</name>
<feature type="domain" description="CARDB" evidence="1">
    <location>
        <begin position="279"/>
        <end position="379"/>
    </location>
</feature>
<dbReference type="InterPro" id="IPR013783">
    <property type="entry name" value="Ig-like_fold"/>
</dbReference>
<feature type="domain" description="CARDB" evidence="1">
    <location>
        <begin position="773"/>
        <end position="873"/>
    </location>
</feature>
<dbReference type="InterPro" id="IPR011635">
    <property type="entry name" value="CARDB"/>
</dbReference>
<proteinExistence type="predicted"/>
<sequence>MKISTFLYLLLLTILVLQPARLRAQNYLLPVAGTASYTTCTGTLYDDGGPDALYDTEAKGSVTLRPGTAGGKLKLAFSLLELDSVRSSVTVYDGLDTNAPYIGRFYHGLPTVYATGSTGALTIVLASYGGQARRGMAAAISCVTGVPPTDLAAQSLRLSATGVPTNDSFTAEVRIANLSGPLNSYRLNYLLSTDNVAGYGDVPLGTSTWSLAQGDWTFNELSLRVPTGTAPGTYYVLCEAIPDALNDISYLNNTAAAPLTVLAQTPRVDLALTDVSAPAPRPVTVSMPFYVKNRVQNLGRTVAIASQMGYYFSADATLSPDDALLGTAPAEMALIDKYIVAQTELTLPPGTALGTYYLLSVADYDDQVIEDNEQNNVFAQRLTVVPPTTNVGFESTRTVAPTQPMAGGSLYVRCSAQNKGSSVVDSVGVGYYLSADATLSPDDVLLDQLPVGPLLVWAFTNYSLPISRTLTVPVGTPPGKRYLLLVADPRNQLAESDETDNLVAIALDIAVPVIDLTISSLRYTSAYPPATGTPLVLRYTLANLGTTQAYPVGVGYFLSTDNQLSADDVPLPLRSQQGTLLAGGASQVMDVSDLYSPFLPASTAPGAYYLLAVADPLQQIAETNETNNVAAVALQVGVPVLDLTLTFKPNMLPAQASAGAVLNLGYYVNNAGSTPAATPSVGFYLSTDAQLSSNDILIGGGRLRNTAYPSYYIDGSSKPVVPPTLAPGNYYLLGAVDDLNDFAETNETNNVQAVALAITAARPDVAWQQTPYLTPRQAVAGSLVTTESYVYNLGAGLADATAVGYYLSADPVFSADDVLMGRTPVAPVQPGYSATVEGTFTVPAATASGRYYVLFVADPLLALDDSNRSNNVIHTTITVTPLPLATREQTAGYALQVSPVPVARATPLLVQFSGAGIRTEAALILYNSMGQEVFSQSLALAPGQRNQAAVSTANLAAGVYILHLTGPGLNAVRRVVVE</sequence>
<keyword evidence="3" id="KW-1185">Reference proteome</keyword>
<evidence type="ECO:0000313" key="3">
    <source>
        <dbReference type="Proteomes" id="UP001597197"/>
    </source>
</evidence>
<evidence type="ECO:0000313" key="2">
    <source>
        <dbReference type="EMBL" id="MFD1873462.1"/>
    </source>
</evidence>
<gene>
    <name evidence="2" type="ORF">ACFSDX_13540</name>
</gene>
<dbReference type="Gene3D" id="2.60.40.10">
    <property type="entry name" value="Immunoglobulins"/>
    <property type="match status" value="6"/>
</dbReference>
<dbReference type="RefSeq" id="WP_382314375.1">
    <property type="nucleotide sequence ID" value="NZ_JBHUFD010000005.1"/>
</dbReference>
<comment type="caution">
    <text evidence="2">The sequence shown here is derived from an EMBL/GenBank/DDBJ whole genome shotgun (WGS) entry which is preliminary data.</text>
</comment>
<protein>
    <submittedName>
        <fullName evidence="2">CARDB domain-containing protein</fullName>
    </submittedName>
</protein>
<dbReference type="EMBL" id="JBHUFD010000005">
    <property type="protein sequence ID" value="MFD1873462.1"/>
    <property type="molecule type" value="Genomic_DNA"/>
</dbReference>
<dbReference type="Pfam" id="PF07705">
    <property type="entry name" value="CARDB"/>
    <property type="match status" value="4"/>
</dbReference>